<evidence type="ECO:0000256" key="14">
    <source>
        <dbReference type="SAM" id="Phobius"/>
    </source>
</evidence>
<evidence type="ECO:0000256" key="9">
    <source>
        <dbReference type="ARBA" id="ARBA00022777"/>
    </source>
</evidence>
<feature type="transmembrane region" description="Helical" evidence="14">
    <location>
        <begin position="9"/>
        <end position="31"/>
    </location>
</feature>
<evidence type="ECO:0000259" key="16">
    <source>
        <dbReference type="PROSITE" id="PS50885"/>
    </source>
</evidence>
<reference evidence="17 18" key="1">
    <citation type="submission" date="2015-08" db="EMBL/GenBank/DDBJ databases">
        <title>The complete genome sequence of Bacillus beveridgei MLTeJB.</title>
        <authorList>
            <person name="Hanson T.E."/>
            <person name="Mesa C."/>
            <person name="Basesman S.M."/>
            <person name="Oremland R.S."/>
        </authorList>
    </citation>
    <scope>NUCLEOTIDE SEQUENCE [LARGE SCALE GENOMIC DNA]</scope>
    <source>
        <strain evidence="17 18">MLTeJB</strain>
    </source>
</reference>
<dbReference type="Pfam" id="PF00512">
    <property type="entry name" value="HisKA"/>
    <property type="match status" value="1"/>
</dbReference>
<comment type="subcellular location">
    <subcellularLocation>
        <location evidence="2">Cell membrane</location>
        <topology evidence="2">Multi-pass membrane protein</topology>
    </subcellularLocation>
</comment>
<dbReference type="Proteomes" id="UP000094463">
    <property type="component" value="Chromosome"/>
</dbReference>
<evidence type="ECO:0000313" key="18">
    <source>
        <dbReference type="Proteomes" id="UP000094463"/>
    </source>
</evidence>
<evidence type="ECO:0000313" key="17">
    <source>
        <dbReference type="EMBL" id="AOM83999.1"/>
    </source>
</evidence>
<accession>A0A1D7QYC3</accession>
<dbReference type="CDD" id="cd06225">
    <property type="entry name" value="HAMP"/>
    <property type="match status" value="1"/>
</dbReference>
<keyword evidence="8" id="KW-0547">Nucleotide-binding</keyword>
<keyword evidence="4" id="KW-1003">Cell membrane</keyword>
<dbReference type="Pfam" id="PF02518">
    <property type="entry name" value="HATPase_c"/>
    <property type="match status" value="1"/>
</dbReference>
<dbReference type="Gene3D" id="6.10.340.10">
    <property type="match status" value="1"/>
</dbReference>
<keyword evidence="10" id="KW-0067">ATP-binding</keyword>
<dbReference type="PROSITE" id="PS50885">
    <property type="entry name" value="HAMP"/>
    <property type="match status" value="1"/>
</dbReference>
<evidence type="ECO:0000256" key="3">
    <source>
        <dbReference type="ARBA" id="ARBA00012438"/>
    </source>
</evidence>
<dbReference type="SMART" id="SM00387">
    <property type="entry name" value="HATPase_c"/>
    <property type="match status" value="1"/>
</dbReference>
<dbReference type="EMBL" id="CP012502">
    <property type="protein sequence ID" value="AOM83999.1"/>
    <property type="molecule type" value="Genomic_DNA"/>
</dbReference>
<dbReference type="GO" id="GO:0005886">
    <property type="term" value="C:plasma membrane"/>
    <property type="evidence" value="ECO:0007669"/>
    <property type="project" value="UniProtKB-SubCell"/>
</dbReference>
<dbReference type="InterPro" id="IPR003661">
    <property type="entry name" value="HisK_dim/P_dom"/>
</dbReference>
<dbReference type="PANTHER" id="PTHR45528:SF1">
    <property type="entry name" value="SENSOR HISTIDINE KINASE CPXA"/>
    <property type="match status" value="1"/>
</dbReference>
<evidence type="ECO:0000256" key="7">
    <source>
        <dbReference type="ARBA" id="ARBA00022692"/>
    </source>
</evidence>
<feature type="domain" description="Histidine kinase" evidence="15">
    <location>
        <begin position="237"/>
        <end position="453"/>
    </location>
</feature>
<dbReference type="SUPFAM" id="SSF158472">
    <property type="entry name" value="HAMP domain-like"/>
    <property type="match status" value="1"/>
</dbReference>
<evidence type="ECO:0000256" key="6">
    <source>
        <dbReference type="ARBA" id="ARBA00022679"/>
    </source>
</evidence>
<evidence type="ECO:0000256" key="12">
    <source>
        <dbReference type="ARBA" id="ARBA00023012"/>
    </source>
</evidence>
<keyword evidence="13 14" id="KW-0472">Membrane</keyword>
<keyword evidence="11 14" id="KW-1133">Transmembrane helix</keyword>
<dbReference type="STRING" id="632773.BBEV_2661"/>
<evidence type="ECO:0000256" key="5">
    <source>
        <dbReference type="ARBA" id="ARBA00022553"/>
    </source>
</evidence>
<dbReference type="InterPro" id="IPR036097">
    <property type="entry name" value="HisK_dim/P_sf"/>
</dbReference>
<dbReference type="InterPro" id="IPR036890">
    <property type="entry name" value="HATPase_C_sf"/>
</dbReference>
<comment type="catalytic activity">
    <reaction evidence="1">
        <text>ATP + protein L-histidine = ADP + protein N-phospho-L-histidine.</text>
        <dbReference type="EC" id="2.7.13.3"/>
    </reaction>
</comment>
<keyword evidence="7 14" id="KW-0812">Transmembrane</keyword>
<dbReference type="FunFam" id="3.30.565.10:FF:000006">
    <property type="entry name" value="Sensor histidine kinase WalK"/>
    <property type="match status" value="1"/>
</dbReference>
<dbReference type="InterPro" id="IPR005467">
    <property type="entry name" value="His_kinase_dom"/>
</dbReference>
<dbReference type="CDD" id="cd00075">
    <property type="entry name" value="HATPase"/>
    <property type="match status" value="1"/>
</dbReference>
<dbReference type="EC" id="2.7.13.3" evidence="3"/>
<dbReference type="SMART" id="SM00388">
    <property type="entry name" value="HisKA"/>
    <property type="match status" value="1"/>
</dbReference>
<dbReference type="InterPro" id="IPR003660">
    <property type="entry name" value="HAMP_dom"/>
</dbReference>
<dbReference type="GO" id="GO:0000155">
    <property type="term" value="F:phosphorelay sensor kinase activity"/>
    <property type="evidence" value="ECO:0007669"/>
    <property type="project" value="InterPro"/>
</dbReference>
<dbReference type="PROSITE" id="PS50109">
    <property type="entry name" value="HIS_KIN"/>
    <property type="match status" value="1"/>
</dbReference>
<evidence type="ECO:0000256" key="2">
    <source>
        <dbReference type="ARBA" id="ARBA00004651"/>
    </source>
</evidence>
<proteinExistence type="predicted"/>
<name>A0A1D7QYC3_9BACI</name>
<dbReference type="Pfam" id="PF00672">
    <property type="entry name" value="HAMP"/>
    <property type="match status" value="1"/>
</dbReference>
<evidence type="ECO:0000256" key="11">
    <source>
        <dbReference type="ARBA" id="ARBA00022989"/>
    </source>
</evidence>
<evidence type="ECO:0000256" key="4">
    <source>
        <dbReference type="ARBA" id="ARBA00022475"/>
    </source>
</evidence>
<dbReference type="SUPFAM" id="SSF55874">
    <property type="entry name" value="ATPase domain of HSP90 chaperone/DNA topoisomerase II/histidine kinase"/>
    <property type="match status" value="1"/>
</dbReference>
<protein>
    <recommendedName>
        <fullName evidence="3">histidine kinase</fullName>
        <ecNumber evidence="3">2.7.13.3</ecNumber>
    </recommendedName>
</protein>
<keyword evidence="18" id="KW-1185">Reference proteome</keyword>
<evidence type="ECO:0000256" key="13">
    <source>
        <dbReference type="ARBA" id="ARBA00023136"/>
    </source>
</evidence>
<gene>
    <name evidence="17" type="ORF">BBEV_2661</name>
</gene>
<dbReference type="SMART" id="SM00304">
    <property type="entry name" value="HAMP"/>
    <property type="match status" value="1"/>
</dbReference>
<evidence type="ECO:0000259" key="15">
    <source>
        <dbReference type="PROSITE" id="PS50109"/>
    </source>
</evidence>
<dbReference type="PANTHER" id="PTHR45528">
    <property type="entry name" value="SENSOR HISTIDINE KINASE CPXA"/>
    <property type="match status" value="1"/>
</dbReference>
<dbReference type="RefSeq" id="WP_069365923.1">
    <property type="nucleotide sequence ID" value="NZ_CP012502.1"/>
</dbReference>
<dbReference type="InterPro" id="IPR003594">
    <property type="entry name" value="HATPase_dom"/>
</dbReference>
<dbReference type="OrthoDB" id="9813151at2"/>
<keyword evidence="12" id="KW-0902">Two-component regulatory system</keyword>
<organism evidence="17 18">
    <name type="scientific">Salisediminibacterium beveridgei</name>
    <dbReference type="NCBI Taxonomy" id="632773"/>
    <lineage>
        <taxon>Bacteria</taxon>
        <taxon>Bacillati</taxon>
        <taxon>Bacillota</taxon>
        <taxon>Bacilli</taxon>
        <taxon>Bacillales</taxon>
        <taxon>Bacillaceae</taxon>
        <taxon>Salisediminibacterium</taxon>
    </lineage>
</organism>
<dbReference type="InterPro" id="IPR004358">
    <property type="entry name" value="Sig_transdc_His_kin-like_C"/>
</dbReference>
<dbReference type="SUPFAM" id="SSF47384">
    <property type="entry name" value="Homodimeric domain of signal transducing histidine kinase"/>
    <property type="match status" value="1"/>
</dbReference>
<feature type="transmembrane region" description="Helical" evidence="14">
    <location>
        <begin position="149"/>
        <end position="175"/>
    </location>
</feature>
<dbReference type="Gene3D" id="1.10.287.130">
    <property type="match status" value="1"/>
</dbReference>
<dbReference type="CDD" id="cd00082">
    <property type="entry name" value="HisKA"/>
    <property type="match status" value="1"/>
</dbReference>
<keyword evidence="6" id="KW-0808">Transferase</keyword>
<dbReference type="Gene3D" id="3.30.565.10">
    <property type="entry name" value="Histidine kinase-like ATPase, C-terminal domain"/>
    <property type="match status" value="1"/>
</dbReference>
<evidence type="ECO:0000256" key="10">
    <source>
        <dbReference type="ARBA" id="ARBA00022840"/>
    </source>
</evidence>
<feature type="domain" description="HAMP" evidence="16">
    <location>
        <begin position="177"/>
        <end position="229"/>
    </location>
</feature>
<evidence type="ECO:0000256" key="8">
    <source>
        <dbReference type="ARBA" id="ARBA00022741"/>
    </source>
</evidence>
<dbReference type="AlphaFoldDB" id="A0A1D7QYC3"/>
<dbReference type="InterPro" id="IPR050398">
    <property type="entry name" value="HssS/ArlS-like"/>
</dbReference>
<dbReference type="GO" id="GO:0005524">
    <property type="term" value="F:ATP binding"/>
    <property type="evidence" value="ECO:0007669"/>
    <property type="project" value="UniProtKB-KW"/>
</dbReference>
<keyword evidence="5" id="KW-0597">Phosphoprotein</keyword>
<dbReference type="KEGG" id="bbev:BBEV_2661"/>
<dbReference type="PRINTS" id="PR00344">
    <property type="entry name" value="BCTRLSENSOR"/>
</dbReference>
<evidence type="ECO:0000256" key="1">
    <source>
        <dbReference type="ARBA" id="ARBA00000085"/>
    </source>
</evidence>
<sequence length="455" mass="51392">MIRSIFGKLFLSFSGIIITSFLLFGLMYLYLFHVQLYSEFEETFDNKQEEIQAQLALAETFDWSEEETELSLTVLLSGSDFDVVLYDEHTPIFAGSDDDPARHLLSSDLESIEAEGIWQEGSLNYVMAGPFPRSSLSGMTMTHTGLEEAYMQALFMIAVSFLTVILIAGFVLYFITRRMTRPLREMNTIARQMSKGDFSRQVDTKTQDEIGELGKTLNQMAVELSSIEETRKTILTNISHDLRTPLTSVKGFLIALEDGTIPDNKQRAYFLKMRKETDRVITLVNAILELTRLESGNIRLNKEHYGLIPQLEQLRSSLEQQLTERNLSMEIHTELEEPCIHADYERMNRVFENLLVNAIHFADANSAITVTLSPIEHGVSVSIHNEGKPIPDHQLPYLFDRFYKGEDARSGHSGSGIGLAIVQSIVAFHQGTVAVRSEELEGTTFIVNLPSDDQT</sequence>
<keyword evidence="9 17" id="KW-0418">Kinase</keyword>